<keyword evidence="4" id="KW-0963">Cytoplasm</keyword>
<dbReference type="GO" id="GO:0006913">
    <property type="term" value="P:nucleocytoplasmic transport"/>
    <property type="evidence" value="ECO:0007669"/>
    <property type="project" value="UniProtKB-UniRule"/>
</dbReference>
<gene>
    <name evidence="6" type="ORF">CUNI_LOCUS100</name>
</gene>
<keyword evidence="1 4" id="KW-0813">Transport</keyword>
<dbReference type="AlphaFoldDB" id="A0A8S3YGZ1"/>
<dbReference type="InterPro" id="IPR018222">
    <property type="entry name" value="Nuclear_transport_factor_2_euk"/>
</dbReference>
<evidence type="ECO:0000256" key="1">
    <source>
        <dbReference type="ARBA" id="ARBA00022448"/>
    </source>
</evidence>
<dbReference type="Gene3D" id="3.10.450.50">
    <property type="match status" value="1"/>
</dbReference>
<comment type="caution">
    <text evidence="6">The sequence shown here is derived from an EMBL/GenBank/DDBJ whole genome shotgun (WGS) entry which is preliminary data.</text>
</comment>
<evidence type="ECO:0000256" key="2">
    <source>
        <dbReference type="ARBA" id="ARBA00022927"/>
    </source>
</evidence>
<evidence type="ECO:0000313" key="7">
    <source>
        <dbReference type="Proteomes" id="UP000678393"/>
    </source>
</evidence>
<comment type="function">
    <text evidence="4">Has a role in nuclear-cytoplasmic transport of proteins and mRNAs.</text>
</comment>
<dbReference type="InterPro" id="IPR002075">
    <property type="entry name" value="NTF2_dom"/>
</dbReference>
<feature type="domain" description="NTF2" evidence="5">
    <location>
        <begin position="21"/>
        <end position="138"/>
    </location>
</feature>
<accession>A0A8S3YGZ1</accession>
<dbReference type="CDD" id="cd00780">
    <property type="entry name" value="NTF2"/>
    <property type="match status" value="1"/>
</dbReference>
<proteinExistence type="predicted"/>
<reference evidence="6" key="1">
    <citation type="submission" date="2021-04" db="EMBL/GenBank/DDBJ databases">
        <authorList>
            <consortium name="Molecular Ecology Group"/>
        </authorList>
    </citation>
    <scope>NUCLEOTIDE SEQUENCE</scope>
</reference>
<dbReference type="PANTHER" id="PTHR12612">
    <property type="entry name" value="NUCLEAR TRANSPORT FACTOR 2"/>
    <property type="match status" value="1"/>
</dbReference>
<protein>
    <recommendedName>
        <fullName evidence="4">NTF2-related export protein</fullName>
    </recommendedName>
</protein>
<keyword evidence="2 4" id="KW-0653">Protein transport</keyword>
<dbReference type="GO" id="GO:0005634">
    <property type="term" value="C:nucleus"/>
    <property type="evidence" value="ECO:0007669"/>
    <property type="project" value="UniProtKB-SubCell"/>
</dbReference>
<sequence length="140" mass="15862">LDAMVTTAEDIRTLSSQATLAAEEFSKLYYETFDKRRQAISKIYQDKANLVWNGHILSGSEAIFKFFDGLPQSEHVVEGMDTQPIAAGTVNDEVSNSIVVTFLGKVKFKGSDFKVFTQTFILCSQENKWKIVSDKFRFME</sequence>
<keyword evidence="7" id="KW-1185">Reference proteome</keyword>
<evidence type="ECO:0000256" key="4">
    <source>
        <dbReference type="RuleBase" id="RU369002"/>
    </source>
</evidence>
<dbReference type="InterPro" id="IPR045875">
    <property type="entry name" value="NTF2"/>
</dbReference>
<dbReference type="EMBL" id="CAJHNH020000003">
    <property type="protein sequence ID" value="CAG5114542.1"/>
    <property type="molecule type" value="Genomic_DNA"/>
</dbReference>
<feature type="non-terminal residue" evidence="6">
    <location>
        <position position="140"/>
    </location>
</feature>
<dbReference type="InterPro" id="IPR032710">
    <property type="entry name" value="NTF2-like_dom_sf"/>
</dbReference>
<evidence type="ECO:0000313" key="6">
    <source>
        <dbReference type="EMBL" id="CAG5114542.1"/>
    </source>
</evidence>
<dbReference type="FunFam" id="3.10.450.50:FF:000006">
    <property type="entry name" value="NTF2-related export protein 2 isoform 1"/>
    <property type="match status" value="1"/>
</dbReference>
<dbReference type="Proteomes" id="UP000678393">
    <property type="component" value="Unassembled WGS sequence"/>
</dbReference>
<dbReference type="GO" id="GO:0051028">
    <property type="term" value="P:mRNA transport"/>
    <property type="evidence" value="ECO:0007669"/>
    <property type="project" value="UniProtKB-UniRule"/>
</dbReference>
<dbReference type="SUPFAM" id="SSF54427">
    <property type="entry name" value="NTF2-like"/>
    <property type="match status" value="1"/>
</dbReference>
<dbReference type="Pfam" id="PF02136">
    <property type="entry name" value="NTF2"/>
    <property type="match status" value="1"/>
</dbReference>
<dbReference type="GO" id="GO:0005737">
    <property type="term" value="C:cytoplasm"/>
    <property type="evidence" value="ECO:0007669"/>
    <property type="project" value="UniProtKB-SubCell"/>
</dbReference>
<dbReference type="GO" id="GO:0015031">
    <property type="term" value="P:protein transport"/>
    <property type="evidence" value="ECO:0007669"/>
    <property type="project" value="UniProtKB-KW"/>
</dbReference>
<evidence type="ECO:0000259" key="5">
    <source>
        <dbReference type="PROSITE" id="PS50177"/>
    </source>
</evidence>
<comment type="subcellular location">
    <subcellularLocation>
        <location evidence="4">Cytoplasm</location>
    </subcellularLocation>
    <subcellularLocation>
        <location evidence="4">Nucleus</location>
    </subcellularLocation>
</comment>
<name>A0A8S3YGZ1_9EUPU</name>
<keyword evidence="3 4" id="KW-0539">Nucleus</keyword>
<evidence type="ECO:0000256" key="3">
    <source>
        <dbReference type="ARBA" id="ARBA00023242"/>
    </source>
</evidence>
<dbReference type="PROSITE" id="PS50177">
    <property type="entry name" value="NTF2_DOMAIN"/>
    <property type="match status" value="1"/>
</dbReference>
<organism evidence="6 7">
    <name type="scientific">Candidula unifasciata</name>
    <dbReference type="NCBI Taxonomy" id="100452"/>
    <lineage>
        <taxon>Eukaryota</taxon>
        <taxon>Metazoa</taxon>
        <taxon>Spiralia</taxon>
        <taxon>Lophotrochozoa</taxon>
        <taxon>Mollusca</taxon>
        <taxon>Gastropoda</taxon>
        <taxon>Heterobranchia</taxon>
        <taxon>Euthyneura</taxon>
        <taxon>Panpulmonata</taxon>
        <taxon>Eupulmonata</taxon>
        <taxon>Stylommatophora</taxon>
        <taxon>Helicina</taxon>
        <taxon>Helicoidea</taxon>
        <taxon>Geomitridae</taxon>
        <taxon>Candidula</taxon>
    </lineage>
</organism>
<dbReference type="OrthoDB" id="25408at2759"/>